<dbReference type="Proteomes" id="UP000294498">
    <property type="component" value="Unassembled WGS sequence"/>
</dbReference>
<dbReference type="InterPro" id="IPR004879">
    <property type="entry name" value="Ssp411-like_TRX"/>
</dbReference>
<dbReference type="Pfam" id="PF03190">
    <property type="entry name" value="Thioredox_DsbH"/>
    <property type="match status" value="1"/>
</dbReference>
<reference evidence="3 4" key="1">
    <citation type="submission" date="2019-03" db="EMBL/GenBank/DDBJ databases">
        <title>Genomic Encyclopedia of Type Strains, Phase IV (KMG-IV): sequencing the most valuable type-strain genomes for metagenomic binning, comparative biology and taxonomic classification.</title>
        <authorList>
            <person name="Goeker M."/>
        </authorList>
    </citation>
    <scope>NUCLEOTIDE SEQUENCE [LARGE SCALE GENOMIC DNA]</scope>
    <source>
        <strain evidence="3 4">DSM 100059</strain>
    </source>
</reference>
<dbReference type="RefSeq" id="WP_133992618.1">
    <property type="nucleotide sequence ID" value="NZ_SODV01000001.1"/>
</dbReference>
<feature type="chain" id="PRO_5020615868" evidence="1">
    <location>
        <begin position="23"/>
        <end position="187"/>
    </location>
</feature>
<dbReference type="InterPro" id="IPR024705">
    <property type="entry name" value="Ssp411"/>
</dbReference>
<dbReference type="OrthoDB" id="9811036at2"/>
<feature type="signal peptide" evidence="1">
    <location>
        <begin position="1"/>
        <end position="22"/>
    </location>
</feature>
<sequence>MVKATFIAIAGIMLWTGRPAPASGPANGSPAAAPAARTSVPWLSLQEAQDRSKGEPRVIIMDIYTDWCYWCKVMEKNTYEDPRVAAYMGQKFYSVRFNAENRGRVTWKGQSFAYNPDYKVNELVMSLTRGNLSFPTTVVITPDNRAPQFISGYLKPADLEPVLKYFGEEAYKTRSYHDFLKSFSPSW</sequence>
<keyword evidence="4" id="KW-1185">Reference proteome</keyword>
<evidence type="ECO:0000313" key="3">
    <source>
        <dbReference type="EMBL" id="TDX00710.1"/>
    </source>
</evidence>
<feature type="domain" description="Spermatogenesis-associated protein 20-like TRX" evidence="2">
    <location>
        <begin position="35"/>
        <end position="158"/>
    </location>
</feature>
<evidence type="ECO:0000259" key="2">
    <source>
        <dbReference type="Pfam" id="PF03190"/>
    </source>
</evidence>
<dbReference type="EMBL" id="SODV01000001">
    <property type="protein sequence ID" value="TDX00710.1"/>
    <property type="molecule type" value="Genomic_DNA"/>
</dbReference>
<evidence type="ECO:0000313" key="4">
    <source>
        <dbReference type="Proteomes" id="UP000294498"/>
    </source>
</evidence>
<gene>
    <name evidence="3" type="ORF">EDB95_1736</name>
</gene>
<dbReference type="Gene3D" id="3.40.30.10">
    <property type="entry name" value="Glutaredoxin"/>
    <property type="match status" value="1"/>
</dbReference>
<comment type="caution">
    <text evidence="3">The sequence shown here is derived from an EMBL/GenBank/DDBJ whole genome shotgun (WGS) entry which is preliminary data.</text>
</comment>
<accession>A0A4R8DRA2</accession>
<dbReference type="AlphaFoldDB" id="A0A4R8DRA2"/>
<protein>
    <submittedName>
        <fullName evidence="3">Uncharacterized protein DUF255</fullName>
    </submittedName>
</protein>
<dbReference type="PANTHER" id="PTHR42899:SF1">
    <property type="entry name" value="SPERMATOGENESIS-ASSOCIATED PROTEIN 20"/>
    <property type="match status" value="1"/>
</dbReference>
<proteinExistence type="predicted"/>
<keyword evidence="1" id="KW-0732">Signal</keyword>
<organism evidence="3 4">
    <name type="scientific">Dinghuibacter silviterrae</name>
    <dbReference type="NCBI Taxonomy" id="1539049"/>
    <lineage>
        <taxon>Bacteria</taxon>
        <taxon>Pseudomonadati</taxon>
        <taxon>Bacteroidota</taxon>
        <taxon>Chitinophagia</taxon>
        <taxon>Chitinophagales</taxon>
        <taxon>Chitinophagaceae</taxon>
        <taxon>Dinghuibacter</taxon>
    </lineage>
</organism>
<evidence type="ECO:0000256" key="1">
    <source>
        <dbReference type="SAM" id="SignalP"/>
    </source>
</evidence>
<name>A0A4R8DRA2_9BACT</name>
<dbReference type="InterPro" id="IPR036249">
    <property type="entry name" value="Thioredoxin-like_sf"/>
</dbReference>
<dbReference type="SUPFAM" id="SSF52833">
    <property type="entry name" value="Thioredoxin-like"/>
    <property type="match status" value="1"/>
</dbReference>
<dbReference type="PANTHER" id="PTHR42899">
    <property type="entry name" value="SPERMATOGENESIS-ASSOCIATED PROTEIN 20"/>
    <property type="match status" value="1"/>
</dbReference>